<dbReference type="InterPro" id="IPR054095">
    <property type="entry name" value="Androglobin_V"/>
</dbReference>
<evidence type="ECO:0000256" key="2">
    <source>
        <dbReference type="SAM" id="MobiDB-lite"/>
    </source>
</evidence>
<feature type="compositionally biased region" description="Acidic residues" evidence="2">
    <location>
        <begin position="607"/>
        <end position="617"/>
    </location>
</feature>
<protein>
    <submittedName>
        <fullName evidence="4">Androglobin-like isoform X4</fullName>
    </submittedName>
</protein>
<dbReference type="Gene3D" id="1.10.490.10">
    <property type="entry name" value="Globins"/>
    <property type="match status" value="1"/>
</dbReference>
<dbReference type="Pfam" id="PF22070">
    <property type="entry name" value="Androglobin_V"/>
    <property type="match status" value="1"/>
</dbReference>
<feature type="compositionally biased region" description="Polar residues" evidence="2">
    <location>
        <begin position="523"/>
        <end position="538"/>
    </location>
</feature>
<feature type="coiled-coil region" evidence="1">
    <location>
        <begin position="708"/>
        <end position="735"/>
    </location>
</feature>
<feature type="region of interest" description="Disordered" evidence="2">
    <location>
        <begin position="738"/>
        <end position="783"/>
    </location>
</feature>
<dbReference type="Proteomes" id="UP001152795">
    <property type="component" value="Unassembled WGS sequence"/>
</dbReference>
<proteinExistence type="predicted"/>
<dbReference type="AlphaFoldDB" id="A0A7D9HHI4"/>
<dbReference type="PROSITE" id="PS52042">
    <property type="entry name" value="GLOBIN_CP_ADGB"/>
    <property type="match status" value="1"/>
</dbReference>
<organism evidence="4 5">
    <name type="scientific">Paramuricea clavata</name>
    <name type="common">Red gorgonian</name>
    <name type="synonym">Violescent sea-whip</name>
    <dbReference type="NCBI Taxonomy" id="317549"/>
    <lineage>
        <taxon>Eukaryota</taxon>
        <taxon>Metazoa</taxon>
        <taxon>Cnidaria</taxon>
        <taxon>Anthozoa</taxon>
        <taxon>Octocorallia</taxon>
        <taxon>Malacalcyonacea</taxon>
        <taxon>Plexauridae</taxon>
        <taxon>Paramuricea</taxon>
    </lineage>
</organism>
<gene>
    <name evidence="4" type="ORF">PACLA_8A084318</name>
</gene>
<dbReference type="CDD" id="cd22307">
    <property type="entry name" value="Adgb_C_mid-like"/>
    <property type="match status" value="1"/>
</dbReference>
<evidence type="ECO:0000313" key="4">
    <source>
        <dbReference type="EMBL" id="CAB3983931.1"/>
    </source>
</evidence>
<evidence type="ECO:0000256" key="1">
    <source>
        <dbReference type="SAM" id="Coils"/>
    </source>
</evidence>
<feature type="region of interest" description="Disordered" evidence="2">
    <location>
        <begin position="371"/>
        <end position="449"/>
    </location>
</feature>
<evidence type="ECO:0000313" key="5">
    <source>
        <dbReference type="Proteomes" id="UP001152795"/>
    </source>
</evidence>
<dbReference type="InterPro" id="IPR053033">
    <property type="entry name" value="Androglobin-like"/>
</dbReference>
<feature type="region of interest" description="Disordered" evidence="2">
    <location>
        <begin position="484"/>
        <end position="541"/>
    </location>
</feature>
<dbReference type="Pfam" id="PF22069">
    <property type="entry name" value="Androglobin_IV"/>
    <property type="match status" value="1"/>
</dbReference>
<feature type="compositionally biased region" description="Basic and acidic residues" evidence="2">
    <location>
        <begin position="672"/>
        <end position="702"/>
    </location>
</feature>
<keyword evidence="5" id="KW-1185">Reference proteome</keyword>
<feature type="region of interest" description="Disordered" evidence="2">
    <location>
        <begin position="671"/>
        <end position="702"/>
    </location>
</feature>
<accession>A0A7D9HHI4</accession>
<feature type="compositionally biased region" description="Basic and acidic residues" evidence="2">
    <location>
        <begin position="387"/>
        <end position="396"/>
    </location>
</feature>
<keyword evidence="1" id="KW-0175">Coiled coil</keyword>
<dbReference type="PROSITE" id="PS50096">
    <property type="entry name" value="IQ"/>
    <property type="match status" value="1"/>
</dbReference>
<evidence type="ECO:0000259" key="3">
    <source>
        <dbReference type="PROSITE" id="PS52042"/>
    </source>
</evidence>
<feature type="compositionally biased region" description="Low complexity" evidence="2">
    <location>
        <begin position="397"/>
        <end position="409"/>
    </location>
</feature>
<dbReference type="GO" id="GO:0020037">
    <property type="term" value="F:heme binding"/>
    <property type="evidence" value="ECO:0007669"/>
    <property type="project" value="InterPro"/>
</dbReference>
<comment type="caution">
    <text evidence="4">The sequence shown here is derived from an EMBL/GenBank/DDBJ whole genome shotgun (WGS) entry which is preliminary data.</text>
</comment>
<dbReference type="EMBL" id="CACRXK020000677">
    <property type="protein sequence ID" value="CAB3983931.1"/>
    <property type="molecule type" value="Genomic_DNA"/>
</dbReference>
<dbReference type="InterPro" id="IPR012292">
    <property type="entry name" value="Globin/Proto"/>
</dbReference>
<name>A0A7D9HHI4_PARCT</name>
<dbReference type="PANTHER" id="PTHR46298">
    <property type="entry name" value="ANDROGLOBIN"/>
    <property type="match status" value="1"/>
</dbReference>
<dbReference type="OrthoDB" id="9374162at2759"/>
<dbReference type="GO" id="GO:0019825">
    <property type="term" value="F:oxygen binding"/>
    <property type="evidence" value="ECO:0007669"/>
    <property type="project" value="InterPro"/>
</dbReference>
<feature type="region of interest" description="Disordered" evidence="2">
    <location>
        <begin position="602"/>
        <end position="625"/>
    </location>
</feature>
<dbReference type="InterPro" id="IPR054094">
    <property type="entry name" value="Androglobin_IV"/>
</dbReference>
<sequence length="783" mass="90092">MLDLGVKEQPQHMQERHYQVFMICLLEALSAQLGEEYTRDMHFAWKAFDFISQVYLKERFTFRPRSSADVARIGSVHKKRSDLSRCLSSSSHRMATIDDNSAAIRIQAAFRGYYIRKLNMAYKPESSIHQQVQENLVKAWGIIENNLEAFSIQLYRRMYKLDPNLFPMFPFYVDEWTRVTHNDYNGSFMEQPANTWFLLFREVFYVDEEILSLPKMYSNISTCFLRVINNDTFEEIPKVFQRVAPYNFTKNKHGYTFLAEARTTLSSLASGKFRFRLIGSTEPLPAPESDSVNAQFVTKEIKDYYMPNKDRILLRYSVQVTEDQLITVQLGTSKTDVLIKLQILDHEGEVASSCGRGHAVLPVYIVRRDRHAGEEENRQRKRGSRPPSKDSGKDGEAATARAGTAGGKNPKSKSKKGKDNSPAHSRPGSSLDKRNEGRGMNRSITQEDDMKPQVHKYIIQALVLRDSWPLSRESWDFVLAQRNAEKPDPPDYVSESASRGEKSAGQSKSKKSKDGKESRSSKNQSGSRPASQQLNFDTTKPHWTLRIVTDASFADDIDVKRDTERQDEIRAMKVAWEAAQPGRAAKAYQSRQKFLNEHLIQVKDPEIEGDQGEEQGEVADISSSSTSVIAAEQEEYFTEPPPRQPSRVLKPFDITPYMRCGGTRIVLDETEENRRRQQKQEIFRKHKQWRDEVEKRRDMDRQQRNIAKEKQIQMAEEWQAALDKVREDINTAREAYRHTFIVQEPPEEEVIEPVKERSPSPAKGRKTSKSPKGARKSPKAKKK</sequence>
<feature type="domain" description="Globin" evidence="3">
    <location>
        <begin position="1"/>
        <end position="161"/>
    </location>
</feature>
<dbReference type="InterPro" id="IPR057249">
    <property type="entry name" value="Globin_CP_ADGB"/>
</dbReference>
<dbReference type="PANTHER" id="PTHR46298:SF1">
    <property type="entry name" value="ANDROGLOBIN"/>
    <property type="match status" value="1"/>
</dbReference>
<feature type="compositionally biased region" description="Basic residues" evidence="2">
    <location>
        <begin position="763"/>
        <end position="783"/>
    </location>
</feature>
<reference evidence="4" key="1">
    <citation type="submission" date="2020-04" db="EMBL/GenBank/DDBJ databases">
        <authorList>
            <person name="Alioto T."/>
            <person name="Alioto T."/>
            <person name="Gomez Garrido J."/>
        </authorList>
    </citation>
    <scope>NUCLEOTIDE SEQUENCE</scope>
    <source>
        <strain evidence="4">A484AB</strain>
    </source>
</reference>